<name>A0A7X2MDX1_9LACO</name>
<accession>A0A7X2MDX1</accession>
<evidence type="ECO:0000313" key="2">
    <source>
        <dbReference type="Proteomes" id="UP000467635"/>
    </source>
</evidence>
<protein>
    <submittedName>
        <fullName evidence="1">Uncharacterized protein</fullName>
    </submittedName>
</protein>
<organism evidence="1 2">
    <name type="scientific">Ligilactobacillus salivarius</name>
    <dbReference type="NCBI Taxonomy" id="1624"/>
    <lineage>
        <taxon>Bacteria</taxon>
        <taxon>Bacillati</taxon>
        <taxon>Bacillota</taxon>
        <taxon>Bacilli</taxon>
        <taxon>Lactobacillales</taxon>
        <taxon>Lactobacillaceae</taxon>
        <taxon>Ligilactobacillus</taxon>
    </lineage>
</organism>
<reference evidence="1 2" key="1">
    <citation type="submission" date="2019-11" db="EMBL/GenBank/DDBJ databases">
        <title>Draft Genome Sequence of Plant Growth-Promoting Rhizosphere-Associated Bacteria.</title>
        <authorList>
            <person name="Vasilyev I.Y."/>
            <person name="Radchenko V."/>
            <person name="Ilnitskaya E.V."/>
        </authorList>
    </citation>
    <scope>NUCLEOTIDE SEQUENCE [LARGE SCALE GENOMIC DNA]</scope>
    <source>
        <strain evidence="1 2">VRA_01-1sq_f</strain>
    </source>
</reference>
<dbReference type="AlphaFoldDB" id="A0A7X2MDX1"/>
<dbReference type="Proteomes" id="UP000467635">
    <property type="component" value="Unassembled WGS sequence"/>
</dbReference>
<evidence type="ECO:0000313" key="1">
    <source>
        <dbReference type="EMBL" id="MSE07578.1"/>
    </source>
</evidence>
<comment type="caution">
    <text evidence="1">The sequence shown here is derived from an EMBL/GenBank/DDBJ whole genome shotgun (WGS) entry which is preliminary data.</text>
</comment>
<dbReference type="EMBL" id="WKKX01000047">
    <property type="protein sequence ID" value="MSE07578.1"/>
    <property type="molecule type" value="Genomic_DNA"/>
</dbReference>
<gene>
    <name evidence="1" type="ORF">GKC33_02230</name>
</gene>
<sequence length="189" mass="21052">MDILKEFIARMPGSVDATYNPNINKLVTFFAEYLSGVQGLFKQIEYYRNIDNASGNLLDKIGEKVGEVRGKADDEFYRVMLKSKIASRKGDATVNGILTIIKNSLGVDVRNIKVLPLENEPQAIIIKDIPLEFASDPWKQQYLLKRIESTAAAGIRVQEIRFIDNSSGEVKIVAGTQSSIIITEEDKNG</sequence>
<proteinExistence type="predicted"/>